<dbReference type="Proteomes" id="UP000053110">
    <property type="component" value="Unassembled WGS sequence"/>
</dbReference>
<dbReference type="EMBL" id="KE375125">
    <property type="protein sequence ID" value="EPQ63361.1"/>
    <property type="molecule type" value="Genomic_DNA"/>
</dbReference>
<name>A0A656KGI4_BLUGR</name>
<evidence type="ECO:0000313" key="2">
    <source>
        <dbReference type="Proteomes" id="UP000053110"/>
    </source>
</evidence>
<gene>
    <name evidence="1" type="ORF">BGT96224_5361</name>
</gene>
<dbReference type="OrthoDB" id="5377039at2759"/>
<reference evidence="2" key="1">
    <citation type="journal article" date="2013" name="Nat. Genet.">
        <title>The wheat powdery mildew genome shows the unique evolution of an obligate biotroph.</title>
        <authorList>
            <person name="Wicker T."/>
            <person name="Oberhaensli S."/>
            <person name="Parlange F."/>
            <person name="Buchmann J.P."/>
            <person name="Shatalina M."/>
            <person name="Roffler S."/>
            <person name="Ben-David R."/>
            <person name="Dolezel J."/>
            <person name="Simkova H."/>
            <person name="Schulze-Lefert P."/>
            <person name="Spanu P.D."/>
            <person name="Bruggmann R."/>
            <person name="Amselem J."/>
            <person name="Quesneville H."/>
            <person name="Ver Loren van Themaat E."/>
            <person name="Paape T."/>
            <person name="Shimizu K.K."/>
            <person name="Keller B."/>
        </authorList>
    </citation>
    <scope>NUCLEOTIDE SEQUENCE [LARGE SCALE GENOMIC DNA]</scope>
    <source>
        <strain evidence="2">96224</strain>
    </source>
</reference>
<organism evidence="1 2">
    <name type="scientific">Blumeria graminis f. sp. tritici 96224</name>
    <dbReference type="NCBI Taxonomy" id="1268274"/>
    <lineage>
        <taxon>Eukaryota</taxon>
        <taxon>Fungi</taxon>
        <taxon>Dikarya</taxon>
        <taxon>Ascomycota</taxon>
        <taxon>Pezizomycotina</taxon>
        <taxon>Leotiomycetes</taxon>
        <taxon>Erysiphales</taxon>
        <taxon>Erysiphaceae</taxon>
        <taxon>Blumeria</taxon>
    </lineage>
</organism>
<protein>
    <submittedName>
        <fullName evidence="1">Uncharacterized protein</fullName>
    </submittedName>
</protein>
<accession>A0A656KGI4</accession>
<sequence length="47" mass="5360">MKFNSGAPGSSYDSRKYAEEYDRAEASLLDREWDISRYGDPLTNAII</sequence>
<dbReference type="AlphaFoldDB" id="A0A656KGI4"/>
<proteinExistence type="predicted"/>
<evidence type="ECO:0000313" key="1">
    <source>
        <dbReference type="EMBL" id="EPQ63361.1"/>
    </source>
</evidence>